<protein>
    <submittedName>
        <fullName evidence="1">Uncharacterized protein</fullName>
    </submittedName>
</protein>
<reference evidence="1" key="1">
    <citation type="submission" date="2022-08" db="EMBL/GenBank/DDBJ databases">
        <title>Genome Sequence of Pycnoporus sanguineus.</title>
        <authorList>
            <person name="Buettner E."/>
        </authorList>
    </citation>
    <scope>NUCLEOTIDE SEQUENCE</scope>
    <source>
        <strain evidence="1">CG-C14</strain>
    </source>
</reference>
<name>A0ACC1PVN0_9APHY</name>
<dbReference type="EMBL" id="JANSHE010001513">
    <property type="protein sequence ID" value="KAJ3002326.1"/>
    <property type="molecule type" value="Genomic_DNA"/>
</dbReference>
<accession>A0ACC1PVN0</accession>
<organism evidence="1 2">
    <name type="scientific">Trametes sanguinea</name>
    <dbReference type="NCBI Taxonomy" id="158606"/>
    <lineage>
        <taxon>Eukaryota</taxon>
        <taxon>Fungi</taxon>
        <taxon>Dikarya</taxon>
        <taxon>Basidiomycota</taxon>
        <taxon>Agaricomycotina</taxon>
        <taxon>Agaricomycetes</taxon>
        <taxon>Polyporales</taxon>
        <taxon>Polyporaceae</taxon>
        <taxon>Trametes</taxon>
    </lineage>
</organism>
<dbReference type="Proteomes" id="UP001144978">
    <property type="component" value="Unassembled WGS sequence"/>
</dbReference>
<sequence>MTATTGTAGMPTLNQDVLVEIIPFLSSHDALAVGRRVEICGRGGQVQQLHAERLALVASLPAEIDFNDKPGLVGSAVA</sequence>
<gene>
    <name evidence="1" type="ORF">NUW54_g5909</name>
</gene>
<evidence type="ECO:0000313" key="1">
    <source>
        <dbReference type="EMBL" id="KAJ3002326.1"/>
    </source>
</evidence>
<evidence type="ECO:0000313" key="2">
    <source>
        <dbReference type="Proteomes" id="UP001144978"/>
    </source>
</evidence>
<comment type="caution">
    <text evidence="1">The sequence shown here is derived from an EMBL/GenBank/DDBJ whole genome shotgun (WGS) entry which is preliminary data.</text>
</comment>
<proteinExistence type="predicted"/>
<keyword evidence="2" id="KW-1185">Reference proteome</keyword>